<dbReference type="SUPFAM" id="SSF158472">
    <property type="entry name" value="HAMP domain-like"/>
    <property type="match status" value="1"/>
</dbReference>
<dbReference type="RefSeq" id="WP_263413003.1">
    <property type="nucleotide sequence ID" value="NZ_BAABBH010000001.1"/>
</dbReference>
<keyword evidence="1 4" id="KW-0378">Hydrolase</keyword>
<organism evidence="4 5">
    <name type="scientific">Terriglobus aquaticus</name>
    <dbReference type="NCBI Taxonomy" id="940139"/>
    <lineage>
        <taxon>Bacteria</taxon>
        <taxon>Pseudomonadati</taxon>
        <taxon>Acidobacteriota</taxon>
        <taxon>Terriglobia</taxon>
        <taxon>Terriglobales</taxon>
        <taxon>Acidobacteriaceae</taxon>
        <taxon>Terriglobus</taxon>
    </lineage>
</organism>
<feature type="transmembrane region" description="Helical" evidence="2">
    <location>
        <begin position="62"/>
        <end position="83"/>
    </location>
</feature>
<keyword evidence="5" id="KW-1185">Reference proteome</keyword>
<dbReference type="InterPro" id="IPR052016">
    <property type="entry name" value="Bact_Sigma-Reg"/>
</dbReference>
<dbReference type="Pfam" id="PF07228">
    <property type="entry name" value="SpoIIE"/>
    <property type="match status" value="1"/>
</dbReference>
<dbReference type="PANTHER" id="PTHR43156">
    <property type="entry name" value="STAGE II SPORULATION PROTEIN E-RELATED"/>
    <property type="match status" value="1"/>
</dbReference>
<keyword evidence="2" id="KW-1133">Transmembrane helix</keyword>
<feature type="transmembrane region" description="Helical" evidence="2">
    <location>
        <begin position="361"/>
        <end position="382"/>
    </location>
</feature>
<feature type="transmembrane region" description="Helical" evidence="2">
    <location>
        <begin position="38"/>
        <end position="56"/>
    </location>
</feature>
<dbReference type="Gene3D" id="6.10.340.10">
    <property type="match status" value="1"/>
</dbReference>
<dbReference type="PANTHER" id="PTHR43156:SF2">
    <property type="entry name" value="STAGE II SPORULATION PROTEIN E"/>
    <property type="match status" value="1"/>
</dbReference>
<dbReference type="EC" id="3.1.3.16" evidence="4"/>
<dbReference type="SMART" id="SM00331">
    <property type="entry name" value="PP2C_SIG"/>
    <property type="match status" value="1"/>
</dbReference>
<dbReference type="InterPro" id="IPR003660">
    <property type="entry name" value="HAMP_dom"/>
</dbReference>
<dbReference type="CDD" id="cd06225">
    <property type="entry name" value="HAMP"/>
    <property type="match status" value="1"/>
</dbReference>
<protein>
    <submittedName>
        <fullName evidence="4">PP2C family protein-serine/threonine phosphatase</fullName>
        <ecNumber evidence="4">3.1.3.16</ecNumber>
    </submittedName>
</protein>
<evidence type="ECO:0000256" key="1">
    <source>
        <dbReference type="ARBA" id="ARBA00022801"/>
    </source>
</evidence>
<dbReference type="EMBL" id="JBJYXY010000001">
    <property type="protein sequence ID" value="MFN2975473.1"/>
    <property type="molecule type" value="Genomic_DNA"/>
</dbReference>
<dbReference type="Gene3D" id="3.60.40.10">
    <property type="entry name" value="PPM-type phosphatase domain"/>
    <property type="match status" value="1"/>
</dbReference>
<dbReference type="SMART" id="SM00304">
    <property type="entry name" value="HAMP"/>
    <property type="match status" value="1"/>
</dbReference>
<evidence type="ECO:0000313" key="4">
    <source>
        <dbReference type="EMBL" id="MFN2975473.1"/>
    </source>
</evidence>
<proteinExistence type="predicted"/>
<feature type="domain" description="HAMP" evidence="3">
    <location>
        <begin position="386"/>
        <end position="438"/>
    </location>
</feature>
<comment type="caution">
    <text evidence="4">The sequence shown here is derived from an EMBL/GenBank/DDBJ whole genome shotgun (WGS) entry which is preliminary data.</text>
</comment>
<dbReference type="GO" id="GO:0004722">
    <property type="term" value="F:protein serine/threonine phosphatase activity"/>
    <property type="evidence" value="ECO:0007669"/>
    <property type="project" value="UniProtKB-EC"/>
</dbReference>
<dbReference type="PROSITE" id="PS50885">
    <property type="entry name" value="HAMP"/>
    <property type="match status" value="1"/>
</dbReference>
<dbReference type="InterPro" id="IPR036457">
    <property type="entry name" value="PPM-type-like_dom_sf"/>
</dbReference>
<reference evidence="4 5" key="1">
    <citation type="submission" date="2024-12" db="EMBL/GenBank/DDBJ databases">
        <authorList>
            <person name="Lee Y."/>
        </authorList>
    </citation>
    <scope>NUCLEOTIDE SEQUENCE [LARGE SCALE GENOMIC DNA]</scope>
    <source>
        <strain evidence="4 5">03SUJ4</strain>
    </source>
</reference>
<evidence type="ECO:0000259" key="3">
    <source>
        <dbReference type="PROSITE" id="PS50885"/>
    </source>
</evidence>
<gene>
    <name evidence="4" type="ORF">ACK2TP_06840</name>
</gene>
<accession>A0ABW9KJS5</accession>
<dbReference type="Proteomes" id="UP001634747">
    <property type="component" value="Unassembled WGS sequence"/>
</dbReference>
<feature type="transmembrane region" description="Helical" evidence="2">
    <location>
        <begin position="95"/>
        <end position="122"/>
    </location>
</feature>
<dbReference type="Pfam" id="PF00672">
    <property type="entry name" value="HAMP"/>
    <property type="match status" value="1"/>
</dbReference>
<dbReference type="InterPro" id="IPR001932">
    <property type="entry name" value="PPM-type_phosphatase-like_dom"/>
</dbReference>
<evidence type="ECO:0000256" key="2">
    <source>
        <dbReference type="SAM" id="Phobius"/>
    </source>
</evidence>
<keyword evidence="2" id="KW-0812">Transmembrane</keyword>
<sequence>MPLLWRARPQAKTDPRLVALQAASSANATQPVPPSLRLLAVSTLIVFGVSLLPGWVGAVMSYLRWVLLLVLVGWAATYVVIQLRRGLLWRLRNKLVLTYLLIGLAPVALFFTLVFLSSYVAFGQFAVHLVSSRLEMQAATLQQSNMALARHAAAMLNLRQTNNANGELSLPGFQDAMRGAQGAGLQLALYEDGHPVPVAGITGHARSPLWLSDWVAHRAAHGLDGFVEDGAVMYLAAADSIQTADGHTLTVISSQPLDDARLASASAGIGRMYLLPGLVPRPAHHMSRAEEEHARIAGGTAPPAANLLDFRVRFLSSLSAADWESGEMLAVPMNVESRPSVLYNELFSEALTGRNTDLVRIAFLIVCLLFAALEAFALYVGLRLSRSITGAVEDLYEATVAIDRGELQHRIAVNQDDQLADLARSFNRMSWSLGRLIEQQKEKERMESELSIAQEVQANLFPLLRTAPIRELELHGICRPARTVSGDYYDFLTFDRKVGENGSAQREVTGLGVALGDISGKGISAALLMATLHSAVRAYRFASEELQAPSARLATHGGSEECSELFVAPGRVLALLNKHLYRSTTPEKYATLFLAHYDRASARLTYSNAGQLPPFVLRTDGSLHRLDRGGTVVGLMDNMSYDEGSLQMEPGDILIAYSDGVTEPENDFGEFGEDRLIDVVRQFRDEPLDVISGEVMRALDAWIGEGEQPDDITLVLARQQA</sequence>
<keyword evidence="2" id="KW-0472">Membrane</keyword>
<dbReference type="SUPFAM" id="SSF81606">
    <property type="entry name" value="PP2C-like"/>
    <property type="match status" value="1"/>
</dbReference>
<name>A0ABW9KJS5_9BACT</name>
<evidence type="ECO:0000313" key="5">
    <source>
        <dbReference type="Proteomes" id="UP001634747"/>
    </source>
</evidence>